<dbReference type="RefSeq" id="WP_187432027.1">
    <property type="nucleotide sequence ID" value="NZ_CP143423.1"/>
</dbReference>
<dbReference type="InterPro" id="IPR021295">
    <property type="entry name" value="DUF2867"/>
</dbReference>
<dbReference type="Pfam" id="PF11066">
    <property type="entry name" value="DUF2867"/>
    <property type="match status" value="1"/>
</dbReference>
<dbReference type="EMBL" id="CP143423">
    <property type="protein sequence ID" value="WVX47908.1"/>
    <property type="molecule type" value="Genomic_DNA"/>
</dbReference>
<gene>
    <name evidence="1" type="ORF">ROLI_009820</name>
</gene>
<accession>A0ABZ2BQA7</accession>
<evidence type="ECO:0008006" key="3">
    <source>
        <dbReference type="Google" id="ProtNLM"/>
    </source>
</evidence>
<organism evidence="1 2">
    <name type="scientific">Roseobacter fucihabitans</name>
    <dbReference type="NCBI Taxonomy" id="1537242"/>
    <lineage>
        <taxon>Bacteria</taxon>
        <taxon>Pseudomonadati</taxon>
        <taxon>Pseudomonadota</taxon>
        <taxon>Alphaproteobacteria</taxon>
        <taxon>Rhodobacterales</taxon>
        <taxon>Roseobacteraceae</taxon>
        <taxon>Roseobacter</taxon>
    </lineage>
</organism>
<reference evidence="1 2" key="1">
    <citation type="submission" date="2015-07" db="EMBL/GenBank/DDBJ databases">
        <authorList>
            <person name="Voget S."/>
            <person name="Dogs M."/>
            <person name="Brinkhoff T.H."/>
            <person name="Daniel R."/>
        </authorList>
    </citation>
    <scope>NUCLEOTIDE SEQUENCE [LARGE SCALE GENOMIC DNA]</scope>
    <source>
        <strain evidence="1 2">B14</strain>
    </source>
</reference>
<sequence>MPARVTKSALPSSSPLHARRKAQDFLDCYKVASDLNAPEAAEIIVDFPGWAKNLVALRNLLTAPFGLRTDGPESKQKLGLFPVESSCDTEVIAGFNDRHLDFRVSVLAEQNYIHLATWVRPHNIGGRAYLRVILPFHILIARNALGRVARGAQPGQKFPLLE</sequence>
<reference evidence="2" key="2">
    <citation type="submission" date="2024-01" db="EMBL/GenBank/DDBJ databases">
        <title>Roseobacter fucihabitans sp. nov., isolated from the brown alga Fucus spiralis.</title>
        <authorList>
            <person name="Hahnke S."/>
            <person name="Berger M."/>
            <person name="Schlingloff A."/>
            <person name="Athale I."/>
            <person name="Neumann-Schaal M."/>
            <person name="Adenaya A."/>
            <person name="Poehlein A."/>
            <person name="Daniel R."/>
            <person name="Pertersen J."/>
            <person name="Brinkhoff T."/>
        </authorList>
    </citation>
    <scope>NUCLEOTIDE SEQUENCE [LARGE SCALE GENOMIC DNA]</scope>
    <source>
        <strain evidence="2">B14</strain>
    </source>
</reference>
<proteinExistence type="predicted"/>
<evidence type="ECO:0000313" key="2">
    <source>
        <dbReference type="Proteomes" id="UP001318682"/>
    </source>
</evidence>
<evidence type="ECO:0000313" key="1">
    <source>
        <dbReference type="EMBL" id="WVX47908.1"/>
    </source>
</evidence>
<keyword evidence="2" id="KW-1185">Reference proteome</keyword>
<protein>
    <recommendedName>
        <fullName evidence="3">DUF2867 domain-containing protein</fullName>
    </recommendedName>
</protein>
<dbReference type="Proteomes" id="UP001318682">
    <property type="component" value="Chromosome"/>
</dbReference>
<name>A0ABZ2BQA7_9RHOB</name>